<evidence type="ECO:0000313" key="3">
    <source>
        <dbReference type="EMBL" id="EAQ80596.1"/>
    </source>
</evidence>
<dbReference type="PROSITE" id="PS00892">
    <property type="entry name" value="HIT_1"/>
    <property type="match status" value="1"/>
</dbReference>
<protein>
    <submittedName>
        <fullName evidence="3">Putative hydrolase</fullName>
    </submittedName>
</protein>
<dbReference type="PANTHER" id="PTHR42997:SF1">
    <property type="entry name" value="AP-4-A PHOSPHORYLASE"/>
    <property type="match status" value="1"/>
</dbReference>
<dbReference type="HOGENOM" id="CLU_629571_0_0_0"/>
<sequence length="435" mass="47779">MVPTWFEASAAEQAGLMELVNAVKSKLDELLDQKPDGYNVGFNAGDAAGQTVPHVHIHVIPRYRGDTADPRGGVRHVIPGKGNYLVKSPESTTHLTKPVGLQQLSAGHPRSPLWDHLSSRIAGARFVDVLASFVQLSGLDVIEERLFEAIRNEAQVRILVSDYLYISDAEALRRLLGWCDSAVKEFQAERLLVKLIEIAKLPSGPASFHPKAWRIADEHQGFLSVGSSNLSKPALQTGIEWNLLSTREADGLPQFSVPSVMKDWFGKQVTIQWSRCAAGTEGAQRLKWKQHSGARTRPGQVAERAVRAVVVEVLAPGPGLDPCVLQAQQVSLVQVFVAKAAVEAFAQAVLPGRSWFDVEYFDADQVQPGLDRAGDKLWAVVAANPLRRAMHREQLGERIDRVFAGNAAANLDRQALPRVLIHDVQKADRPAIDRR</sequence>
<dbReference type="GO" id="GO:0016787">
    <property type="term" value="F:hydrolase activity"/>
    <property type="evidence" value="ECO:0007669"/>
    <property type="project" value="UniProtKB-KW"/>
</dbReference>
<evidence type="ECO:0000256" key="1">
    <source>
        <dbReference type="PROSITE-ProRule" id="PRU00464"/>
    </source>
</evidence>
<gene>
    <name evidence="3" type="ORF">DSM3645_14660</name>
</gene>
<keyword evidence="3" id="KW-0378">Hydrolase</keyword>
<dbReference type="Gene3D" id="3.30.870.10">
    <property type="entry name" value="Endonuclease Chain A"/>
    <property type="match status" value="1"/>
</dbReference>
<dbReference type="InterPro" id="IPR019808">
    <property type="entry name" value="Histidine_triad_CS"/>
</dbReference>
<dbReference type="PANTHER" id="PTHR42997">
    <property type="entry name" value="HIT FAMILY HYDROLASE"/>
    <property type="match status" value="1"/>
</dbReference>
<dbReference type="Pfam" id="PF01230">
    <property type="entry name" value="HIT"/>
    <property type="match status" value="1"/>
</dbReference>
<organism evidence="3 4">
    <name type="scientific">Blastopirellula marina DSM 3645</name>
    <dbReference type="NCBI Taxonomy" id="314230"/>
    <lineage>
        <taxon>Bacteria</taxon>
        <taxon>Pseudomonadati</taxon>
        <taxon>Planctomycetota</taxon>
        <taxon>Planctomycetia</taxon>
        <taxon>Pirellulales</taxon>
        <taxon>Pirellulaceae</taxon>
        <taxon>Blastopirellula</taxon>
    </lineage>
</organism>
<feature type="domain" description="HIT" evidence="2">
    <location>
        <begin position="1"/>
        <end position="69"/>
    </location>
</feature>
<dbReference type="InterPro" id="IPR011146">
    <property type="entry name" value="HIT-like"/>
</dbReference>
<dbReference type="PROSITE" id="PS51084">
    <property type="entry name" value="HIT_2"/>
    <property type="match status" value="1"/>
</dbReference>
<feature type="short sequence motif" description="Histidine triad motif" evidence="1">
    <location>
        <begin position="54"/>
        <end position="58"/>
    </location>
</feature>
<dbReference type="eggNOG" id="COG0537">
    <property type="taxonomic scope" value="Bacteria"/>
</dbReference>
<dbReference type="InterPro" id="IPR036265">
    <property type="entry name" value="HIT-like_sf"/>
</dbReference>
<accession>A3ZSD6</accession>
<reference evidence="3 4" key="1">
    <citation type="submission" date="2006-02" db="EMBL/GenBank/DDBJ databases">
        <authorList>
            <person name="Amann R."/>
            <person name="Ferriera S."/>
            <person name="Johnson J."/>
            <person name="Kravitz S."/>
            <person name="Halpern A."/>
            <person name="Remington K."/>
            <person name="Beeson K."/>
            <person name="Tran B."/>
            <person name="Rogers Y.-H."/>
            <person name="Friedman R."/>
            <person name="Venter J.C."/>
        </authorList>
    </citation>
    <scope>NUCLEOTIDE SEQUENCE [LARGE SCALE GENOMIC DNA]</scope>
    <source>
        <strain evidence="3 4">DSM 3645</strain>
    </source>
</reference>
<name>A3ZSD6_9BACT</name>
<dbReference type="CDD" id="cd09205">
    <property type="entry name" value="PLDc_N_DEXD_b3"/>
    <property type="match status" value="1"/>
</dbReference>
<comment type="caution">
    <text evidence="3">The sequence shown here is derived from an EMBL/GenBank/DDBJ whole genome shotgun (WGS) entry which is preliminary data.</text>
</comment>
<dbReference type="EMBL" id="AANZ01000008">
    <property type="protein sequence ID" value="EAQ80596.1"/>
    <property type="molecule type" value="Genomic_DNA"/>
</dbReference>
<dbReference type="STRING" id="314230.DSM3645_14660"/>
<dbReference type="eggNOG" id="COG3886">
    <property type="taxonomic scope" value="Bacteria"/>
</dbReference>
<dbReference type="Proteomes" id="UP000004358">
    <property type="component" value="Unassembled WGS sequence"/>
</dbReference>
<dbReference type="AlphaFoldDB" id="A3ZSD6"/>
<dbReference type="InterPro" id="IPR052908">
    <property type="entry name" value="AP-4-A_phosphorylase"/>
</dbReference>
<dbReference type="SUPFAM" id="SSF54197">
    <property type="entry name" value="HIT-like"/>
    <property type="match status" value="1"/>
</dbReference>
<proteinExistence type="predicted"/>
<evidence type="ECO:0000259" key="2">
    <source>
        <dbReference type="PROSITE" id="PS51084"/>
    </source>
</evidence>
<dbReference type="Gene3D" id="3.30.428.10">
    <property type="entry name" value="HIT-like"/>
    <property type="match status" value="1"/>
</dbReference>
<evidence type="ECO:0000313" key="4">
    <source>
        <dbReference type="Proteomes" id="UP000004358"/>
    </source>
</evidence>